<keyword evidence="2" id="KW-1015">Disulfide bond</keyword>
<dbReference type="GO" id="GO:0005615">
    <property type="term" value="C:extracellular space"/>
    <property type="evidence" value="ECO:0007669"/>
    <property type="project" value="TreeGrafter"/>
</dbReference>
<dbReference type="Pfam" id="PF07648">
    <property type="entry name" value="Kazal_2"/>
    <property type="match status" value="1"/>
</dbReference>
<dbReference type="PROSITE" id="PS00282">
    <property type="entry name" value="KAZAL_1"/>
    <property type="match status" value="1"/>
</dbReference>
<dbReference type="PANTHER" id="PTHR13866:SF14">
    <property type="entry name" value="BM-40"/>
    <property type="match status" value="1"/>
</dbReference>
<dbReference type="Gene3D" id="3.30.60.30">
    <property type="match status" value="1"/>
</dbReference>
<reference evidence="6" key="1">
    <citation type="journal article" date="2018" name="PLoS Negl. Trop. Dis.">
        <title>An insight into the salivary gland and fat body transcriptome of Panstrongylus lignarius (Hemiptera: Heteroptera), the main vector of Chagas disease in Peru.</title>
        <authorList>
            <person name="Nevoa J.C."/>
            <person name="Mendes M.T."/>
            <person name="da Silva M.V."/>
            <person name="Soares S.C."/>
            <person name="Oliveira C.J.F."/>
            <person name="Ribeiro J.M.C."/>
        </authorList>
    </citation>
    <scope>NUCLEOTIDE SEQUENCE</scope>
</reference>
<evidence type="ECO:0000256" key="3">
    <source>
        <dbReference type="ARBA" id="ARBA00023180"/>
    </source>
</evidence>
<dbReference type="EMBL" id="GFTR01001702">
    <property type="protein sequence ID" value="JAW14724.1"/>
    <property type="molecule type" value="Transcribed_RNA"/>
</dbReference>
<dbReference type="AlphaFoldDB" id="A0A224XU90"/>
<proteinExistence type="predicted"/>
<evidence type="ECO:0000259" key="5">
    <source>
        <dbReference type="PROSITE" id="PS51465"/>
    </source>
</evidence>
<feature type="chain" id="PRO_5013347653" evidence="4">
    <location>
        <begin position="18"/>
        <end position="106"/>
    </location>
</feature>
<accession>A0A224XU90</accession>
<keyword evidence="3" id="KW-0325">Glycoprotein</keyword>
<dbReference type="PROSITE" id="PS51465">
    <property type="entry name" value="KAZAL_2"/>
    <property type="match status" value="1"/>
</dbReference>
<dbReference type="GO" id="GO:0005509">
    <property type="term" value="F:calcium ion binding"/>
    <property type="evidence" value="ECO:0007669"/>
    <property type="project" value="TreeGrafter"/>
</dbReference>
<dbReference type="PANTHER" id="PTHR13866">
    <property type="entry name" value="SPARC OSTEONECTIN"/>
    <property type="match status" value="1"/>
</dbReference>
<name>A0A224XU90_9HEMI</name>
<feature type="domain" description="Kazal-like" evidence="5">
    <location>
        <begin position="18"/>
        <end position="68"/>
    </location>
</feature>
<dbReference type="GO" id="GO:0050840">
    <property type="term" value="F:extracellular matrix binding"/>
    <property type="evidence" value="ECO:0007669"/>
    <property type="project" value="TreeGrafter"/>
</dbReference>
<sequence>MQYLLLLGLAAFSAVSALEKDVPCACPFFCKPVCGSDGHTYPSECVLNCFKSVLKPDLRVAHQGVCKHQVLQAVQEKEVEGLKVSIQNKRLKKFGRILEDMIKVSW</sequence>
<protein>
    <submittedName>
        <fullName evidence="6">Putative kazal-type inhibitor</fullName>
    </submittedName>
</protein>
<keyword evidence="1 4" id="KW-0732">Signal</keyword>
<evidence type="ECO:0000313" key="6">
    <source>
        <dbReference type="EMBL" id="JAW14724.1"/>
    </source>
</evidence>
<dbReference type="SUPFAM" id="SSF100895">
    <property type="entry name" value="Kazal-type serine protease inhibitors"/>
    <property type="match status" value="1"/>
</dbReference>
<dbReference type="SMART" id="SM00280">
    <property type="entry name" value="KAZAL"/>
    <property type="match status" value="1"/>
</dbReference>
<dbReference type="CDD" id="cd00104">
    <property type="entry name" value="KAZAL_FS"/>
    <property type="match status" value="1"/>
</dbReference>
<dbReference type="GO" id="GO:0005518">
    <property type="term" value="F:collagen binding"/>
    <property type="evidence" value="ECO:0007669"/>
    <property type="project" value="TreeGrafter"/>
</dbReference>
<organism evidence="6">
    <name type="scientific">Panstrongylus lignarius</name>
    <dbReference type="NCBI Taxonomy" id="156445"/>
    <lineage>
        <taxon>Eukaryota</taxon>
        <taxon>Metazoa</taxon>
        <taxon>Ecdysozoa</taxon>
        <taxon>Arthropoda</taxon>
        <taxon>Hexapoda</taxon>
        <taxon>Insecta</taxon>
        <taxon>Pterygota</taxon>
        <taxon>Neoptera</taxon>
        <taxon>Paraneoptera</taxon>
        <taxon>Hemiptera</taxon>
        <taxon>Heteroptera</taxon>
        <taxon>Panheteroptera</taxon>
        <taxon>Cimicomorpha</taxon>
        <taxon>Reduviidae</taxon>
        <taxon>Triatominae</taxon>
        <taxon>Panstrongylus</taxon>
    </lineage>
</organism>
<evidence type="ECO:0000256" key="4">
    <source>
        <dbReference type="SAM" id="SignalP"/>
    </source>
</evidence>
<dbReference type="InterPro" id="IPR002350">
    <property type="entry name" value="Kazal_dom"/>
</dbReference>
<evidence type="ECO:0000256" key="1">
    <source>
        <dbReference type="ARBA" id="ARBA00022729"/>
    </source>
</evidence>
<dbReference type="InterPro" id="IPR036058">
    <property type="entry name" value="Kazal_dom_sf"/>
</dbReference>
<feature type="signal peptide" evidence="4">
    <location>
        <begin position="1"/>
        <end position="17"/>
    </location>
</feature>
<evidence type="ECO:0000256" key="2">
    <source>
        <dbReference type="ARBA" id="ARBA00023157"/>
    </source>
</evidence>